<keyword evidence="5" id="KW-1185">Reference proteome</keyword>
<evidence type="ECO:0000313" key="5">
    <source>
        <dbReference type="Proteomes" id="UP000074382"/>
    </source>
</evidence>
<feature type="transmembrane region" description="Helical" evidence="2">
    <location>
        <begin position="27"/>
        <end position="45"/>
    </location>
</feature>
<proteinExistence type="predicted"/>
<evidence type="ECO:0000256" key="2">
    <source>
        <dbReference type="SAM" id="Phobius"/>
    </source>
</evidence>
<dbReference type="InterPro" id="IPR002372">
    <property type="entry name" value="PQQ_rpt_dom"/>
</dbReference>
<feature type="transmembrane region" description="Helical" evidence="2">
    <location>
        <begin position="99"/>
        <end position="121"/>
    </location>
</feature>
<evidence type="ECO:0000256" key="1">
    <source>
        <dbReference type="SAM" id="MobiDB-lite"/>
    </source>
</evidence>
<dbReference type="EMBL" id="LGEM01000032">
    <property type="protein sequence ID" value="KUP97260.1"/>
    <property type="molecule type" value="Genomic_DNA"/>
</dbReference>
<feature type="region of interest" description="Disordered" evidence="1">
    <location>
        <begin position="268"/>
        <end position="292"/>
    </location>
</feature>
<dbReference type="OrthoDB" id="3425865at2"/>
<dbReference type="Gene3D" id="2.130.10.10">
    <property type="entry name" value="YVTN repeat-like/Quinoprotein amine dehydrogenase"/>
    <property type="match status" value="1"/>
</dbReference>
<feature type="domain" description="Pyrrolo-quinoline quinone repeat" evidence="3">
    <location>
        <begin position="383"/>
        <end position="533"/>
    </location>
</feature>
<dbReference type="AlphaFoldDB" id="A0A147KIZ5"/>
<dbReference type="InterPro" id="IPR011047">
    <property type="entry name" value="Quinoprotein_ADH-like_sf"/>
</dbReference>
<feature type="transmembrane region" description="Helical" evidence="2">
    <location>
        <begin position="133"/>
        <end position="154"/>
    </location>
</feature>
<comment type="caution">
    <text evidence="4">The sequence shown here is derived from an EMBL/GenBank/DDBJ whole genome shotgun (WGS) entry which is preliminary data.</text>
</comment>
<dbReference type="InterPro" id="IPR015943">
    <property type="entry name" value="WD40/YVTN_repeat-like_dom_sf"/>
</dbReference>
<evidence type="ECO:0000259" key="3">
    <source>
        <dbReference type="Pfam" id="PF13360"/>
    </source>
</evidence>
<dbReference type="Proteomes" id="UP000074382">
    <property type="component" value="Unassembled WGS sequence"/>
</dbReference>
<keyword evidence="2" id="KW-1133">Transmembrane helix</keyword>
<evidence type="ECO:0000313" key="4">
    <source>
        <dbReference type="EMBL" id="KUP97260.1"/>
    </source>
</evidence>
<protein>
    <submittedName>
        <fullName evidence="4">Pyrrolo-quinoline quinone</fullName>
    </submittedName>
</protein>
<sequence length="607" mass="64580">MLAAGALVGALVPLLFGYGLGLGLVPVLRVFFWALAALAGWLTLLQLLERVPEEQRQEAARHPVLLGWFLAAGAAGMTVLETPLWLFGAGLPASGSTPWQAVGWAGLAALTGGAALVAAFGRNHRPRWAGAPLAGLACGTAAVLLLAAAGWAAADRALVSHTTAEAAASRPVPATVRRTAWTWHPPAGTLVHRVLGTAVGAVADVGDGVVALDPATGREVWHYRRLGAEVDANVTPDGRTVVLAFTLHDHRGDWDALLTLDAATGRPHGDAPLRLGRRDNRGHGSGRPGRSASVDLLTADARILLEQDGGGWRLTARSLSTDERVWEAPLAPECLVDRRPSTWIRTFPDTVVVAQRCHEELDATAHPGARWPRSPRSGAGQELRGGVNRLTAFDAATGEQRWRTEQPEDGPVGPNPEISYHRNGPRSHLYPVTSDGSVVAVEKWGSDIRYLVVDRATGEVLAEDLDLTGHDHSAHFTADSVSVVRIDDENGGTLVHERRALDGRLLQKAESRAPFPHVLAGTEWVDLEGAAVMVHLSRDAAAEGGYDVGVTPWDDASAPFTLQLEDTVPLTGILRVRLLPVPGALLVFEDVSDSPDGEPERPVFGLY</sequence>
<dbReference type="STRING" id="665004.AC529_07745"/>
<reference evidence="5" key="1">
    <citation type="journal article" date="2017" name="Acta Aliment.">
        <title>Plant polysaccharide degrading enzyme system of Thermpbifida cellulosilytica TB100 revealed by de novo genome project data.</title>
        <authorList>
            <person name="Toth A."/>
            <person name="Baka E."/>
            <person name="Luzics S."/>
            <person name="Bata-Vidacs I."/>
            <person name="Nagy I."/>
            <person name="Balint B."/>
            <person name="Herceg R."/>
            <person name="Olasz F."/>
            <person name="Wilk T."/>
            <person name="Nagy T."/>
            <person name="Kriszt B."/>
            <person name="Nagy I."/>
            <person name="Kukolya J."/>
        </authorList>
    </citation>
    <scope>NUCLEOTIDE SEQUENCE [LARGE SCALE GENOMIC DNA]</scope>
    <source>
        <strain evidence="5">TB100</strain>
    </source>
</reference>
<organism evidence="4 5">
    <name type="scientific">Thermobifida cellulosilytica TB100</name>
    <dbReference type="NCBI Taxonomy" id="665004"/>
    <lineage>
        <taxon>Bacteria</taxon>
        <taxon>Bacillati</taxon>
        <taxon>Actinomycetota</taxon>
        <taxon>Actinomycetes</taxon>
        <taxon>Streptosporangiales</taxon>
        <taxon>Nocardiopsidaceae</taxon>
        <taxon>Thermobifida</taxon>
    </lineage>
</organism>
<name>A0A147KIZ5_THECS</name>
<keyword evidence="2" id="KW-0472">Membrane</keyword>
<gene>
    <name evidence="4" type="ORF">AC529_07745</name>
</gene>
<dbReference type="SUPFAM" id="SSF50998">
    <property type="entry name" value="Quinoprotein alcohol dehydrogenase-like"/>
    <property type="match status" value="1"/>
</dbReference>
<feature type="domain" description="Pyrrolo-quinoline quinone repeat" evidence="3">
    <location>
        <begin position="196"/>
        <end position="331"/>
    </location>
</feature>
<accession>A0A147KIZ5</accession>
<keyword evidence="2" id="KW-0812">Transmembrane</keyword>
<feature type="compositionally biased region" description="Basic and acidic residues" evidence="1">
    <location>
        <begin position="268"/>
        <end position="282"/>
    </location>
</feature>
<feature type="region of interest" description="Disordered" evidence="1">
    <location>
        <begin position="364"/>
        <end position="426"/>
    </location>
</feature>
<dbReference type="PATRIC" id="fig|665004.4.peg.3501"/>
<dbReference type="RefSeq" id="WP_068758127.1">
    <property type="nucleotide sequence ID" value="NZ_KQ950185.1"/>
</dbReference>
<feature type="transmembrane region" description="Helical" evidence="2">
    <location>
        <begin position="65"/>
        <end position="87"/>
    </location>
</feature>
<dbReference type="Pfam" id="PF13360">
    <property type="entry name" value="PQQ_2"/>
    <property type="match status" value="2"/>
</dbReference>